<sequence length="713" mass="82190">MQRALGSRGKGGSSSTMKRGRREDNEEIIRVPAFDNSDLIEKFKLTLVGRMFHSDGRSVEALLKHMPKRRIWDVEGRVKGTNLGNDKFQFDFDKEEDLLKVLQRRPCHFNKWSFSLERWIPTIKEDFPNMLLLWATVSGIPIHYKKLETYQSVGSALGTYDSADIEGGRVKVFINGDLPLKFECKVGFDNGDVVKVTIKYEDLHRHCYTCKRITHEEGTCPDLSEVQREKNRLLRIEQKDQEERATKEAFSTPYRRNAEVYQSTTNHRDSRDRERRSDSSYQQYQRRERRYEERHGQETSHDLRNRLTDRREAQSKDVWNRLDNSTRSELPRNRERYHPYHNSSRVESRGKYKDTGSSSEWRPKERQEMRTESYLNYANQKEKQVERFENHSYRRRISPDSQRTISENVQSKWQRGHLGGRRSRSPPTHMEWRPVRKDKATTPTSTPRDQGLEERRNNGQVGLEGLTENGIADDETNVEKEAATFIPSLEKESETNINVRTEVARKVLGANSSHLSNCEHGYSTKDKEEDDIDKIIDEYAELAMNEEPVDDDDLLDEISEGEIPEKENLAAEQDTEDGWIEAISQLSPSRATSLSRPENMKKSAALDLKVTSQEITTKRSLEKNNTMLPPAGGKRRGSRSPELKGASASKKLANRGRLSPKVKQLKAPRVADVSTRSSLKFPCHEVYPSARSSRKPVSNSGSVVSQKPSSSRI</sequence>
<evidence type="ECO:0000256" key="1">
    <source>
        <dbReference type="SAM" id="MobiDB-lite"/>
    </source>
</evidence>
<feature type="compositionally biased region" description="Basic and acidic residues" evidence="1">
    <location>
        <begin position="285"/>
        <end position="354"/>
    </location>
</feature>
<dbReference type="Proteomes" id="UP000264353">
    <property type="component" value="Chromosome A9"/>
</dbReference>
<evidence type="ECO:0000259" key="3">
    <source>
        <dbReference type="Pfam" id="PF14392"/>
    </source>
</evidence>
<accession>A0A397XZV3</accession>
<evidence type="ECO:0008006" key="6">
    <source>
        <dbReference type="Google" id="ProtNLM"/>
    </source>
</evidence>
<protein>
    <recommendedName>
        <fullName evidence="6">DUF4283 domain-containing protein</fullName>
    </recommendedName>
</protein>
<feature type="compositionally biased region" description="Low complexity" evidence="1">
    <location>
        <begin position="698"/>
        <end position="713"/>
    </location>
</feature>
<reference evidence="4 5" key="1">
    <citation type="submission" date="2018-06" db="EMBL/GenBank/DDBJ databases">
        <title>WGS assembly of Brassica rapa FPsc.</title>
        <authorList>
            <person name="Bowman J."/>
            <person name="Kohchi T."/>
            <person name="Yamato K."/>
            <person name="Jenkins J."/>
            <person name="Shu S."/>
            <person name="Ishizaki K."/>
            <person name="Yamaoka S."/>
            <person name="Nishihama R."/>
            <person name="Nakamura Y."/>
            <person name="Berger F."/>
            <person name="Adam C."/>
            <person name="Aki S."/>
            <person name="Althoff F."/>
            <person name="Araki T."/>
            <person name="Arteaga-Vazquez M."/>
            <person name="Balasubrmanian S."/>
            <person name="Bauer D."/>
            <person name="Boehm C."/>
            <person name="Briginshaw L."/>
            <person name="Caballero-Perez J."/>
            <person name="Catarino B."/>
            <person name="Chen F."/>
            <person name="Chiyoda S."/>
            <person name="Chovatia M."/>
            <person name="Davies K."/>
            <person name="Delmans M."/>
            <person name="Demura T."/>
            <person name="Dierschke T."/>
            <person name="Dolan L."/>
            <person name="Dorantes-Acosta A."/>
            <person name="Eklund D."/>
            <person name="Florent S."/>
            <person name="Flores-Sandoval E."/>
            <person name="Fujiyama A."/>
            <person name="Fukuzawa H."/>
            <person name="Galik B."/>
            <person name="Grimanelli D."/>
            <person name="Grimwood J."/>
            <person name="Grossniklaus U."/>
            <person name="Hamada T."/>
            <person name="Haseloff J."/>
            <person name="Hetherington A."/>
            <person name="Higo A."/>
            <person name="Hirakawa Y."/>
            <person name="Hundley H."/>
            <person name="Ikeda Y."/>
            <person name="Inoue K."/>
            <person name="Inoue S."/>
            <person name="Ishida S."/>
            <person name="Jia Q."/>
            <person name="Kakita M."/>
            <person name="Kanazawa T."/>
            <person name="Kawai Y."/>
            <person name="Kawashima T."/>
            <person name="Kennedy M."/>
            <person name="Kinose K."/>
            <person name="Kinoshita T."/>
            <person name="Kohara Y."/>
            <person name="Koide E."/>
            <person name="Komatsu K."/>
            <person name="Kopischke S."/>
            <person name="Kubo M."/>
            <person name="Kyozuka J."/>
            <person name="Lagercrantz U."/>
            <person name="Lin S."/>
            <person name="Lindquist E."/>
            <person name="Lipzen A."/>
            <person name="Lu C."/>
            <person name="Luna E."/>
            <person name="Martienssen R."/>
            <person name="Minamino N."/>
            <person name="Mizutani M."/>
            <person name="Mizutani M."/>
            <person name="Mochizuki N."/>
            <person name="Monte I."/>
            <person name="Mosher R."/>
            <person name="Nagasaki H."/>
            <person name="Nakagami H."/>
            <person name="Naramoto S."/>
            <person name="Nishitani K."/>
            <person name="Ohtani M."/>
            <person name="Okamoto T."/>
            <person name="Okumura M."/>
            <person name="Phillips J."/>
            <person name="Pollak B."/>
            <person name="Reinders A."/>
            <person name="Roevekamp M."/>
            <person name="Sano R."/>
            <person name="Sawa S."/>
            <person name="Schmid M."/>
            <person name="Shirakawa M."/>
            <person name="Solano R."/>
            <person name="Spunde A."/>
            <person name="Suetsugu N."/>
            <person name="Sugano S."/>
            <person name="Sugiyama A."/>
            <person name="Sun R."/>
            <person name="Suzuki Y."/>
            <person name="Takenaka M."/>
            <person name="Takezawa D."/>
            <person name="Tomogane H."/>
            <person name="Tsuzuki M."/>
            <person name="Ueda T."/>
            <person name="Umeda M."/>
            <person name="Ward J."/>
            <person name="Watanabe Y."/>
            <person name="Yazaki K."/>
            <person name="Yokoyama R."/>
            <person name="Yoshitake Y."/>
            <person name="Yotsui I."/>
            <person name="Zachgo S."/>
            <person name="Schmutz J."/>
        </authorList>
    </citation>
    <scope>NUCLEOTIDE SEQUENCE [LARGE SCALE GENOMIC DNA]</scope>
    <source>
        <strain evidence="5">cv. B-3</strain>
    </source>
</reference>
<feature type="region of interest" description="Disordered" evidence="1">
    <location>
        <begin position="1"/>
        <end position="22"/>
    </location>
</feature>
<feature type="region of interest" description="Disordered" evidence="1">
    <location>
        <begin position="236"/>
        <end position="372"/>
    </location>
</feature>
<feature type="compositionally biased region" description="Basic and acidic residues" evidence="1">
    <location>
        <begin position="236"/>
        <end position="247"/>
    </location>
</feature>
<feature type="compositionally biased region" description="Basic and acidic residues" evidence="1">
    <location>
        <begin position="361"/>
        <end position="371"/>
    </location>
</feature>
<dbReference type="EMBL" id="CM010636">
    <property type="protein sequence ID" value="RID46912.1"/>
    <property type="molecule type" value="Genomic_DNA"/>
</dbReference>
<feature type="compositionally biased region" description="Basic and acidic residues" evidence="1">
    <location>
        <begin position="430"/>
        <end position="440"/>
    </location>
</feature>
<dbReference type="PANTHER" id="PTHR31286:SF182">
    <property type="entry name" value="ZINC KNUCKLE CX2CX4HX4C DOMAIN-CONTAINING PROTEIN"/>
    <property type="match status" value="1"/>
</dbReference>
<proteinExistence type="predicted"/>
<feature type="domain" description="DUF4283" evidence="2">
    <location>
        <begin position="40"/>
        <end position="124"/>
    </location>
</feature>
<feature type="region of interest" description="Disordered" evidence="1">
    <location>
        <begin position="615"/>
        <end position="713"/>
    </location>
</feature>
<gene>
    <name evidence="4" type="ORF">BRARA_I03549</name>
</gene>
<dbReference type="InterPro" id="IPR025836">
    <property type="entry name" value="Zn_knuckle_CX2CX4HX4C"/>
</dbReference>
<feature type="compositionally biased region" description="Basic residues" evidence="1">
    <location>
        <begin position="652"/>
        <end position="666"/>
    </location>
</feature>
<dbReference type="InterPro" id="IPR040256">
    <property type="entry name" value="At4g02000-like"/>
</dbReference>
<evidence type="ECO:0000313" key="5">
    <source>
        <dbReference type="Proteomes" id="UP000264353"/>
    </source>
</evidence>
<name>A0A397XZV3_BRACM</name>
<evidence type="ECO:0000313" key="4">
    <source>
        <dbReference type="EMBL" id="RID46912.1"/>
    </source>
</evidence>
<feature type="compositionally biased region" description="Polar residues" evidence="1">
    <location>
        <begin position="399"/>
        <end position="413"/>
    </location>
</feature>
<organism evidence="4 5">
    <name type="scientific">Brassica campestris</name>
    <name type="common">Field mustard</name>
    <dbReference type="NCBI Taxonomy" id="3711"/>
    <lineage>
        <taxon>Eukaryota</taxon>
        <taxon>Viridiplantae</taxon>
        <taxon>Streptophyta</taxon>
        <taxon>Embryophyta</taxon>
        <taxon>Tracheophyta</taxon>
        <taxon>Spermatophyta</taxon>
        <taxon>Magnoliopsida</taxon>
        <taxon>eudicotyledons</taxon>
        <taxon>Gunneridae</taxon>
        <taxon>Pentapetalae</taxon>
        <taxon>rosids</taxon>
        <taxon>malvids</taxon>
        <taxon>Brassicales</taxon>
        <taxon>Brassicaceae</taxon>
        <taxon>Brassiceae</taxon>
        <taxon>Brassica</taxon>
    </lineage>
</organism>
<evidence type="ECO:0000259" key="2">
    <source>
        <dbReference type="Pfam" id="PF14111"/>
    </source>
</evidence>
<dbReference type="InterPro" id="IPR025558">
    <property type="entry name" value="DUF4283"/>
</dbReference>
<dbReference type="Pfam" id="PF14392">
    <property type="entry name" value="zf-CCHC_4"/>
    <property type="match status" value="1"/>
</dbReference>
<feature type="region of interest" description="Disordered" evidence="1">
    <location>
        <begin position="395"/>
        <end position="475"/>
    </location>
</feature>
<feature type="domain" description="Zinc knuckle CX2CX4HX4C" evidence="3">
    <location>
        <begin position="179"/>
        <end position="221"/>
    </location>
</feature>
<dbReference type="Pfam" id="PF14111">
    <property type="entry name" value="DUF4283"/>
    <property type="match status" value="1"/>
</dbReference>
<feature type="compositionally biased region" description="Basic and acidic residues" evidence="1">
    <location>
        <begin position="266"/>
        <end position="278"/>
    </location>
</feature>
<dbReference type="PANTHER" id="PTHR31286">
    <property type="entry name" value="GLYCINE-RICH CELL WALL STRUCTURAL PROTEIN 1.8-LIKE"/>
    <property type="match status" value="1"/>
</dbReference>
<feature type="compositionally biased region" description="Basic residues" evidence="1">
    <location>
        <begin position="414"/>
        <end position="424"/>
    </location>
</feature>
<dbReference type="AlphaFoldDB" id="A0A397XZV3"/>